<accession>A0AC35TS17</accession>
<evidence type="ECO:0000313" key="2">
    <source>
        <dbReference type="WBParaSite" id="RSKR_0000334800.1"/>
    </source>
</evidence>
<proteinExistence type="predicted"/>
<dbReference type="Proteomes" id="UP000095286">
    <property type="component" value="Unplaced"/>
</dbReference>
<evidence type="ECO:0000313" key="1">
    <source>
        <dbReference type="Proteomes" id="UP000095286"/>
    </source>
</evidence>
<sequence>MSFGGKVVLITGGNSGIGRAIAVKFAEENAKVVIVGRTAKTLAETKEELIGNGAKEEHILAINADVSVKEETTRIVDETIKKFGKLDILINNAGVGNLQGADPDAIESYDYIMNLNVRGVINLCTAAIPHLKETKGNIINISSIAAFFPTSSGGFYSMSKAALDMYTKCLASKVTEHGVRVNSINPGAVKTSFFAKYISSKENTIETDVGNAILEKMIAPMVPMKRCGESNEIASIAIFLAGPGASLMSGSIIVADGGALIADRYADILEKQ</sequence>
<dbReference type="WBParaSite" id="RSKR_0000334800.1">
    <property type="protein sequence ID" value="RSKR_0000334800.1"/>
    <property type="gene ID" value="RSKR_0000334800"/>
</dbReference>
<organism evidence="1 2">
    <name type="scientific">Rhabditophanes sp. KR3021</name>
    <dbReference type="NCBI Taxonomy" id="114890"/>
    <lineage>
        <taxon>Eukaryota</taxon>
        <taxon>Metazoa</taxon>
        <taxon>Ecdysozoa</taxon>
        <taxon>Nematoda</taxon>
        <taxon>Chromadorea</taxon>
        <taxon>Rhabditida</taxon>
        <taxon>Tylenchina</taxon>
        <taxon>Panagrolaimomorpha</taxon>
        <taxon>Strongyloidoidea</taxon>
        <taxon>Alloionematidae</taxon>
        <taxon>Rhabditophanes</taxon>
    </lineage>
</organism>
<reference evidence="2" key="1">
    <citation type="submission" date="2016-11" db="UniProtKB">
        <authorList>
            <consortium name="WormBaseParasite"/>
        </authorList>
    </citation>
    <scope>IDENTIFICATION</scope>
    <source>
        <strain evidence="2">KR3021</strain>
    </source>
</reference>
<name>A0AC35TS17_9BILA</name>
<protein>
    <submittedName>
        <fullName evidence="2">3-oxoacyl-[acyl-carrier-protein] reductase</fullName>
    </submittedName>
</protein>